<protein>
    <submittedName>
        <fullName evidence="2">Uncharacterized protein</fullName>
    </submittedName>
</protein>
<feature type="compositionally biased region" description="Low complexity" evidence="1">
    <location>
        <begin position="37"/>
        <end position="52"/>
    </location>
</feature>
<evidence type="ECO:0000313" key="3">
    <source>
        <dbReference type="Proteomes" id="UP000570517"/>
    </source>
</evidence>
<dbReference type="Proteomes" id="UP000570517">
    <property type="component" value="Unassembled WGS sequence"/>
</dbReference>
<evidence type="ECO:0000313" key="2">
    <source>
        <dbReference type="EMBL" id="NVN49192.1"/>
    </source>
</evidence>
<organism evidence="2 3">
    <name type="scientific">Mycolicibacterium hippocampi</name>
    <dbReference type="NCBI Taxonomy" id="659824"/>
    <lineage>
        <taxon>Bacteria</taxon>
        <taxon>Bacillati</taxon>
        <taxon>Actinomycetota</taxon>
        <taxon>Actinomycetes</taxon>
        <taxon>Mycobacteriales</taxon>
        <taxon>Mycobacteriaceae</taxon>
        <taxon>Mycolicibacterium</taxon>
    </lineage>
</organism>
<evidence type="ECO:0000256" key="1">
    <source>
        <dbReference type="SAM" id="MobiDB-lite"/>
    </source>
</evidence>
<dbReference type="AlphaFoldDB" id="A0A850PGG2"/>
<comment type="caution">
    <text evidence="2">The sequence shown here is derived from an EMBL/GenBank/DDBJ whole genome shotgun (WGS) entry which is preliminary data.</text>
</comment>
<feature type="region of interest" description="Disordered" evidence="1">
    <location>
        <begin position="37"/>
        <end position="101"/>
    </location>
</feature>
<accession>A0A850PGG2</accession>
<keyword evidence="3" id="KW-1185">Reference proteome</keyword>
<proteinExistence type="predicted"/>
<dbReference type="EMBL" id="JABFYL010000012">
    <property type="protein sequence ID" value="NVN49192.1"/>
    <property type="molecule type" value="Genomic_DNA"/>
</dbReference>
<name>A0A850PGG2_9MYCO</name>
<feature type="compositionally biased region" description="Low complexity" evidence="1">
    <location>
        <begin position="90"/>
        <end position="101"/>
    </location>
</feature>
<sequence length="101" mass="9424">MAGADDANGGWLVSGCSGEVVLADLAASAGVAALGAPPAAPVGVAAGEPDALGLDEPDPDGEDDVGEAAPPDDAPDVPMELVGADDPPDGLDGARAPGLAG</sequence>
<feature type="compositionally biased region" description="Acidic residues" evidence="1">
    <location>
        <begin position="53"/>
        <end position="66"/>
    </location>
</feature>
<gene>
    <name evidence="2" type="ORF">HLY00_2078</name>
</gene>
<reference evidence="2 3" key="1">
    <citation type="submission" date="2020-05" db="EMBL/GenBank/DDBJ databases">
        <title>Draft genome sequence of Mycobacterium hippocampi DL, isolated from European seabass, Dicentrarchus labrax, reared in fish farms.</title>
        <authorList>
            <person name="Stathopoulou P."/>
            <person name="Asimakis E."/>
            <person name="Tzokas K."/>
            <person name="Batargias C."/>
            <person name="Tsiamis G."/>
        </authorList>
    </citation>
    <scope>NUCLEOTIDE SEQUENCE [LARGE SCALE GENOMIC DNA]</scope>
    <source>
        <strain evidence="2 3">DL</strain>
    </source>
</reference>